<feature type="compositionally biased region" description="Acidic residues" evidence="1">
    <location>
        <begin position="276"/>
        <end position="289"/>
    </location>
</feature>
<feature type="region of interest" description="Disordered" evidence="1">
    <location>
        <begin position="74"/>
        <end position="135"/>
    </location>
</feature>
<feature type="compositionally biased region" description="Low complexity" evidence="1">
    <location>
        <begin position="220"/>
        <end position="241"/>
    </location>
</feature>
<protein>
    <submittedName>
        <fullName evidence="2">DUF2076 domain-containing protein</fullName>
    </submittedName>
</protein>
<sequence>MQSEEQRLIEGLFQRLKQAEQQNGARDADADRQIREFVQQQPSAPYYMAQSMLIQEAALKRLHARIRNLEEEMTTLKNSQPSSGGFLSSLFGGGKNSRPAPGNHWNAPAQPAQPVAPGNTGYAQTPPGYTGYAQQPAAPRGGGFMAGALQTAAGVAGGVVLADMLTSMFHHSQPQDIVNIIDQQPMDPAADPLTNQNFDADNLSTFNDVSDSRFLDQNNDDSGNTDYDNGDDNGFGNADNFGNDGFGNDNFGNDGFGNDNFGNDGFGNDGFGNDDFGNDDFGNDDDSYI</sequence>
<dbReference type="InterPro" id="IPR018648">
    <property type="entry name" value="DUF2076"/>
</dbReference>
<comment type="caution">
    <text evidence="2">The sequence shown here is derived from an EMBL/GenBank/DDBJ whole genome shotgun (WGS) entry which is preliminary data.</text>
</comment>
<organism evidence="2 3">
    <name type="scientific">Martelella alba</name>
    <dbReference type="NCBI Taxonomy" id="2590451"/>
    <lineage>
        <taxon>Bacteria</taxon>
        <taxon>Pseudomonadati</taxon>
        <taxon>Pseudomonadota</taxon>
        <taxon>Alphaproteobacteria</taxon>
        <taxon>Hyphomicrobiales</taxon>
        <taxon>Aurantimonadaceae</taxon>
        <taxon>Martelella</taxon>
    </lineage>
</organism>
<dbReference type="Proteomes" id="UP000305202">
    <property type="component" value="Unassembled WGS sequence"/>
</dbReference>
<evidence type="ECO:0000256" key="1">
    <source>
        <dbReference type="SAM" id="MobiDB-lite"/>
    </source>
</evidence>
<feature type="compositionally biased region" description="Low complexity" evidence="1">
    <location>
        <begin position="107"/>
        <end position="117"/>
    </location>
</feature>
<dbReference type="EMBL" id="SZPQ01000014">
    <property type="protein sequence ID" value="TKI06331.1"/>
    <property type="molecule type" value="Genomic_DNA"/>
</dbReference>
<name>A0ABY2SL15_9HYPH</name>
<feature type="region of interest" description="Disordered" evidence="1">
    <location>
        <begin position="258"/>
        <end position="289"/>
    </location>
</feature>
<feature type="compositionally biased region" description="Polar residues" evidence="1">
    <location>
        <begin position="193"/>
        <end position="209"/>
    </location>
</feature>
<proteinExistence type="predicted"/>
<keyword evidence="3" id="KW-1185">Reference proteome</keyword>
<evidence type="ECO:0000313" key="2">
    <source>
        <dbReference type="EMBL" id="TKI06331.1"/>
    </source>
</evidence>
<feature type="region of interest" description="Disordered" evidence="1">
    <location>
        <begin position="185"/>
        <end position="241"/>
    </location>
</feature>
<accession>A0ABY2SL15</accession>
<gene>
    <name evidence="2" type="ORF">FCN80_10860</name>
</gene>
<evidence type="ECO:0000313" key="3">
    <source>
        <dbReference type="Proteomes" id="UP000305202"/>
    </source>
</evidence>
<reference evidence="2 3" key="1">
    <citation type="submission" date="2019-04" db="EMBL/GenBank/DDBJ databases">
        <authorList>
            <person name="Li M."/>
            <person name="Gao C."/>
        </authorList>
    </citation>
    <scope>NUCLEOTIDE SEQUENCE [LARGE SCALE GENOMIC DNA]</scope>
    <source>
        <strain evidence="2 3">BGMRC 2031</strain>
    </source>
</reference>
<dbReference type="RefSeq" id="WP_136990178.1">
    <property type="nucleotide sequence ID" value="NZ_SZPQ01000014.1"/>
</dbReference>
<dbReference type="Pfam" id="PF09849">
    <property type="entry name" value="DUF2076"/>
    <property type="match status" value="1"/>
</dbReference>